<dbReference type="Proteomes" id="UP000186594">
    <property type="component" value="Unassembled WGS sequence"/>
</dbReference>
<dbReference type="InterPro" id="IPR000210">
    <property type="entry name" value="BTB/POZ_dom"/>
</dbReference>
<gene>
    <name evidence="3" type="ORF">NEOLI_002896</name>
</gene>
<organism evidence="3 4">
    <name type="scientific">Neolecta irregularis (strain DAH-3)</name>
    <dbReference type="NCBI Taxonomy" id="1198029"/>
    <lineage>
        <taxon>Eukaryota</taxon>
        <taxon>Fungi</taxon>
        <taxon>Dikarya</taxon>
        <taxon>Ascomycota</taxon>
        <taxon>Taphrinomycotina</taxon>
        <taxon>Neolectales</taxon>
        <taxon>Neolectaceae</taxon>
        <taxon>Neolecta</taxon>
    </lineage>
</organism>
<evidence type="ECO:0000256" key="1">
    <source>
        <dbReference type="SAM" id="MobiDB-lite"/>
    </source>
</evidence>
<evidence type="ECO:0000313" key="4">
    <source>
        <dbReference type="Proteomes" id="UP000186594"/>
    </source>
</evidence>
<dbReference type="InterPro" id="IPR003131">
    <property type="entry name" value="T1-type_BTB"/>
</dbReference>
<proteinExistence type="predicted"/>
<dbReference type="InterPro" id="IPR011333">
    <property type="entry name" value="SKP1/BTB/POZ_sf"/>
</dbReference>
<feature type="domain" description="BTB" evidence="2">
    <location>
        <begin position="29"/>
        <end position="132"/>
    </location>
</feature>
<dbReference type="SMART" id="SM00225">
    <property type="entry name" value="BTB"/>
    <property type="match status" value="1"/>
</dbReference>
<evidence type="ECO:0000313" key="3">
    <source>
        <dbReference type="EMBL" id="OLL25719.1"/>
    </source>
</evidence>
<protein>
    <submittedName>
        <fullName evidence="3">Potassium voltage-gated channel subfamily D member 1</fullName>
    </submittedName>
</protein>
<dbReference type="OrthoDB" id="2414723at2759"/>
<keyword evidence="4" id="KW-1185">Reference proteome</keyword>
<dbReference type="Pfam" id="PF02214">
    <property type="entry name" value="BTB_2"/>
    <property type="match status" value="1"/>
</dbReference>
<reference evidence="3 4" key="1">
    <citation type="submission" date="2016-04" db="EMBL/GenBank/DDBJ databases">
        <title>Evolutionary innovation and constraint leading to complex multicellularity in the Ascomycota.</title>
        <authorList>
            <person name="Cisse O."/>
            <person name="Nguyen A."/>
            <person name="Hewitt D.A."/>
            <person name="Jedd G."/>
            <person name="Stajich J.E."/>
        </authorList>
    </citation>
    <scope>NUCLEOTIDE SEQUENCE [LARGE SCALE GENOMIC DNA]</scope>
    <source>
        <strain evidence="3 4">DAH-3</strain>
    </source>
</reference>
<comment type="caution">
    <text evidence="3">The sequence shown here is derived from an EMBL/GenBank/DDBJ whole genome shotgun (WGS) entry which is preliminary data.</text>
</comment>
<dbReference type="Gene3D" id="3.30.710.10">
    <property type="entry name" value="Potassium Channel Kv1.1, Chain A"/>
    <property type="match status" value="1"/>
</dbReference>
<dbReference type="AlphaFoldDB" id="A0A1U7LSW6"/>
<evidence type="ECO:0000259" key="2">
    <source>
        <dbReference type="SMART" id="SM00225"/>
    </source>
</evidence>
<dbReference type="EMBL" id="LXFE01000328">
    <property type="protein sequence ID" value="OLL25719.1"/>
    <property type="molecule type" value="Genomic_DNA"/>
</dbReference>
<name>A0A1U7LSW6_NEOID</name>
<dbReference type="GO" id="GO:0051260">
    <property type="term" value="P:protein homooligomerization"/>
    <property type="evidence" value="ECO:0007669"/>
    <property type="project" value="InterPro"/>
</dbReference>
<sequence length="228" mass="25617">MGTEMKQSQTTETPKVSKTLETNPISPHDTVVFDVRGQKIRTTFTTLKKCPDSLLYKLVNYEIAKSGGPSNQMPAEIFIDRDPDLFMTILRSYDKTLNCNSVIDREAVSRELEYFGLPKLASSSYQKEYKKELVFIQRHGTYLKNAGSLTPAPPVIGTLAQMQGDQILANWALSPKCIRTNVSEKLSQLQEGTEGEGKWLLSYFKTHIGGELEESVSIICIVQDYPEL</sequence>
<feature type="region of interest" description="Disordered" evidence="1">
    <location>
        <begin position="1"/>
        <end position="23"/>
    </location>
</feature>
<dbReference type="SUPFAM" id="SSF54695">
    <property type="entry name" value="POZ domain"/>
    <property type="match status" value="1"/>
</dbReference>
<accession>A0A1U7LSW6</accession>